<organism evidence="9 10">
    <name type="scientific">Rhodotorula diobovata</name>
    <dbReference type="NCBI Taxonomy" id="5288"/>
    <lineage>
        <taxon>Eukaryota</taxon>
        <taxon>Fungi</taxon>
        <taxon>Dikarya</taxon>
        <taxon>Basidiomycota</taxon>
        <taxon>Pucciniomycotina</taxon>
        <taxon>Microbotryomycetes</taxon>
        <taxon>Sporidiobolales</taxon>
        <taxon>Sporidiobolaceae</taxon>
        <taxon>Rhodotorula</taxon>
    </lineage>
</organism>
<evidence type="ECO:0000313" key="9">
    <source>
        <dbReference type="EMBL" id="TNY24482.1"/>
    </source>
</evidence>
<keyword evidence="2" id="KW-0808">Transferase</keyword>
<dbReference type="InterPro" id="IPR000719">
    <property type="entry name" value="Prot_kinase_dom"/>
</dbReference>
<dbReference type="STRING" id="5288.A0A5C5G7Y0"/>
<dbReference type="InterPro" id="IPR011009">
    <property type="entry name" value="Kinase-like_dom_sf"/>
</dbReference>
<feature type="domain" description="Protein kinase" evidence="8">
    <location>
        <begin position="191"/>
        <end position="527"/>
    </location>
</feature>
<evidence type="ECO:0000256" key="3">
    <source>
        <dbReference type="ARBA" id="ARBA00022741"/>
    </source>
</evidence>
<dbReference type="Pfam" id="PF00069">
    <property type="entry name" value="Pkinase"/>
    <property type="match status" value="1"/>
</dbReference>
<evidence type="ECO:0000256" key="4">
    <source>
        <dbReference type="ARBA" id="ARBA00022777"/>
    </source>
</evidence>
<feature type="compositionally biased region" description="Basic and acidic residues" evidence="7">
    <location>
        <begin position="147"/>
        <end position="166"/>
    </location>
</feature>
<dbReference type="SUPFAM" id="SSF56112">
    <property type="entry name" value="Protein kinase-like (PK-like)"/>
    <property type="match status" value="1"/>
</dbReference>
<feature type="region of interest" description="Disordered" evidence="7">
    <location>
        <begin position="1"/>
        <end position="101"/>
    </location>
</feature>
<reference evidence="9 10" key="1">
    <citation type="submission" date="2019-03" db="EMBL/GenBank/DDBJ databases">
        <title>Rhodosporidium diobovatum UCD-FST 08-225 genome sequencing, assembly, and annotation.</title>
        <authorList>
            <person name="Fakankun I.U."/>
            <person name="Fristensky B."/>
            <person name="Levin D.B."/>
        </authorList>
    </citation>
    <scope>NUCLEOTIDE SEQUENCE [LARGE SCALE GENOMIC DNA]</scope>
    <source>
        <strain evidence="9 10">UCD-FST 08-225</strain>
    </source>
</reference>
<dbReference type="GO" id="GO:0004674">
    <property type="term" value="F:protein serine/threonine kinase activity"/>
    <property type="evidence" value="ECO:0007669"/>
    <property type="project" value="UniProtKB-KW"/>
</dbReference>
<dbReference type="GO" id="GO:0005524">
    <property type="term" value="F:ATP binding"/>
    <property type="evidence" value="ECO:0007669"/>
    <property type="project" value="UniProtKB-UniRule"/>
</dbReference>
<comment type="caution">
    <text evidence="9">The sequence shown here is derived from an EMBL/GenBank/DDBJ whole genome shotgun (WGS) entry which is preliminary data.</text>
</comment>
<dbReference type="Gene3D" id="1.10.510.10">
    <property type="entry name" value="Transferase(Phosphotransferase) domain 1"/>
    <property type="match status" value="1"/>
</dbReference>
<feature type="region of interest" description="Disordered" evidence="7">
    <location>
        <begin position="139"/>
        <end position="166"/>
    </location>
</feature>
<keyword evidence="4 9" id="KW-0418">Kinase</keyword>
<gene>
    <name evidence="9" type="ORF">DMC30DRAFT_108758</name>
</gene>
<dbReference type="CDD" id="cd14134">
    <property type="entry name" value="PKc_CLK"/>
    <property type="match status" value="1"/>
</dbReference>
<feature type="compositionally biased region" description="Low complexity" evidence="7">
    <location>
        <begin position="52"/>
        <end position="73"/>
    </location>
</feature>
<dbReference type="SMART" id="SM00220">
    <property type="entry name" value="S_TKc"/>
    <property type="match status" value="1"/>
</dbReference>
<dbReference type="AlphaFoldDB" id="A0A5C5G7Y0"/>
<dbReference type="InterPro" id="IPR008271">
    <property type="entry name" value="Ser/Thr_kinase_AS"/>
</dbReference>
<evidence type="ECO:0000256" key="6">
    <source>
        <dbReference type="PROSITE-ProRule" id="PRU10141"/>
    </source>
</evidence>
<dbReference type="InterPro" id="IPR051175">
    <property type="entry name" value="CLK_kinases"/>
</dbReference>
<dbReference type="PROSITE" id="PS00107">
    <property type="entry name" value="PROTEIN_KINASE_ATP"/>
    <property type="match status" value="1"/>
</dbReference>
<dbReference type="GO" id="GO:0043484">
    <property type="term" value="P:regulation of RNA splicing"/>
    <property type="evidence" value="ECO:0007669"/>
    <property type="project" value="TreeGrafter"/>
</dbReference>
<dbReference type="Gene3D" id="3.30.200.20">
    <property type="entry name" value="Phosphorylase Kinase, domain 1"/>
    <property type="match status" value="1"/>
</dbReference>
<dbReference type="PROSITE" id="PS00108">
    <property type="entry name" value="PROTEIN_KINASE_ST"/>
    <property type="match status" value="1"/>
</dbReference>
<dbReference type="GO" id="GO:0005634">
    <property type="term" value="C:nucleus"/>
    <property type="evidence" value="ECO:0007669"/>
    <property type="project" value="TreeGrafter"/>
</dbReference>
<protein>
    <submittedName>
        <fullName evidence="9">Kinase-like domain-containing protein</fullName>
    </submittedName>
</protein>
<dbReference type="InterPro" id="IPR017441">
    <property type="entry name" value="Protein_kinase_ATP_BS"/>
</dbReference>
<evidence type="ECO:0000256" key="5">
    <source>
        <dbReference type="ARBA" id="ARBA00022840"/>
    </source>
</evidence>
<keyword evidence="1" id="KW-0723">Serine/threonine-protein kinase</keyword>
<dbReference type="Proteomes" id="UP000311382">
    <property type="component" value="Unassembled WGS sequence"/>
</dbReference>
<name>A0A5C5G7Y0_9BASI</name>
<dbReference type="PROSITE" id="PS50011">
    <property type="entry name" value="PROTEIN_KINASE_DOM"/>
    <property type="match status" value="1"/>
</dbReference>
<keyword evidence="10" id="KW-1185">Reference proteome</keyword>
<evidence type="ECO:0000256" key="2">
    <source>
        <dbReference type="ARBA" id="ARBA00022679"/>
    </source>
</evidence>
<dbReference type="PANTHER" id="PTHR45646:SF11">
    <property type="entry name" value="SERINE_THREONINE-PROTEIN KINASE DOA"/>
    <property type="match status" value="1"/>
</dbReference>
<dbReference type="OrthoDB" id="283111at2759"/>
<dbReference type="PANTHER" id="PTHR45646">
    <property type="entry name" value="SERINE/THREONINE-PROTEIN KINASE DOA-RELATED"/>
    <property type="match status" value="1"/>
</dbReference>
<evidence type="ECO:0000259" key="8">
    <source>
        <dbReference type="PROSITE" id="PS50011"/>
    </source>
</evidence>
<sequence>MSSSKVATRPTAPRQGRGYPRESAAVKYSVERVRNANGVEQEVLTLEDTPEPSAAAAAAAAGPSNGAPPQASSRARNDPYGGYEPAQKKRKSDVASGSGTRGYAAGYQQAPAAAVGYAPGQYAPAQQYNAYGQQVAAAPAASGTKRKHDEYERDNRDGQRGRERQVKYADSDGHFIVEVGATVSDGARHDYVIERLLGQGTFGKVVAAKRKQDSRRYAVKIIRAVHKYQEAAKTEIRVLTLLTKNDRANIKKCIPLVSHFDFHGHTCLVTPLLSCSVFDFLKDNSYEPFPLSHVQRFGRQLLTSLAYVHDNKLIHTDLKPENILLERTQVTIVPSRRNRHRKILDDTGIQLIDFGSATFEGDYHATVVSTRHYRAPEIILNMGWSYPCDMWSIGCILVEFVTGEALFQTHDNLEHLAMMEKVFGPMPTAYATLAQQKTSAAQQPHPEWFKRVPANQRSKKGDYVLAFPLSTTQKQSVKFVKGMRKLKDIIGPMNSASQQFADLCEGLLRWDQRDRLTVHEALDHDFFKETINDEGSHSR</sequence>
<accession>A0A5C5G7Y0</accession>
<feature type="binding site" evidence="6">
    <location>
        <position position="220"/>
    </location>
    <ligand>
        <name>ATP</name>
        <dbReference type="ChEBI" id="CHEBI:30616"/>
    </ligand>
</feature>
<evidence type="ECO:0000256" key="1">
    <source>
        <dbReference type="ARBA" id="ARBA00022527"/>
    </source>
</evidence>
<keyword evidence="5 6" id="KW-0067">ATP-binding</keyword>
<evidence type="ECO:0000313" key="10">
    <source>
        <dbReference type="Proteomes" id="UP000311382"/>
    </source>
</evidence>
<evidence type="ECO:0000256" key="7">
    <source>
        <dbReference type="SAM" id="MobiDB-lite"/>
    </source>
</evidence>
<dbReference type="EMBL" id="SOZI01000002">
    <property type="protein sequence ID" value="TNY24482.1"/>
    <property type="molecule type" value="Genomic_DNA"/>
</dbReference>
<keyword evidence="3 6" id="KW-0547">Nucleotide-binding</keyword>
<proteinExistence type="predicted"/>